<keyword evidence="4" id="KW-0460">Magnesium</keyword>
<evidence type="ECO:0000313" key="6">
    <source>
        <dbReference type="EMBL" id="HER95558.1"/>
    </source>
</evidence>
<dbReference type="Pfam" id="PF13344">
    <property type="entry name" value="Hydrolase_6"/>
    <property type="match status" value="1"/>
</dbReference>
<dbReference type="GO" id="GO:0046872">
    <property type="term" value="F:metal ion binding"/>
    <property type="evidence" value="ECO:0007669"/>
    <property type="project" value="UniProtKB-KW"/>
</dbReference>
<keyword evidence="6" id="KW-0378">Hydrolase</keyword>
<evidence type="ECO:0000256" key="1">
    <source>
        <dbReference type="ARBA" id="ARBA00001946"/>
    </source>
</evidence>
<dbReference type="InterPro" id="IPR006355">
    <property type="entry name" value="LHPP/HDHD2"/>
</dbReference>
<evidence type="ECO:0000256" key="5">
    <source>
        <dbReference type="ARBA" id="ARBA00039666"/>
    </source>
</evidence>
<reference evidence="6" key="1">
    <citation type="journal article" date="2020" name="mSystems">
        <title>Genome- and Community-Level Interaction Insights into Carbon Utilization and Element Cycling Functions of Hydrothermarchaeota in Hydrothermal Sediment.</title>
        <authorList>
            <person name="Zhou Z."/>
            <person name="Liu Y."/>
            <person name="Xu W."/>
            <person name="Pan J."/>
            <person name="Luo Z.H."/>
            <person name="Li M."/>
        </authorList>
    </citation>
    <scope>NUCLEOTIDE SEQUENCE [LARGE SCALE GENOMIC DNA]</scope>
    <source>
        <strain evidence="6">SpSt-143</strain>
    </source>
</reference>
<dbReference type="GO" id="GO:0005737">
    <property type="term" value="C:cytoplasm"/>
    <property type="evidence" value="ECO:0007669"/>
    <property type="project" value="TreeGrafter"/>
</dbReference>
<dbReference type="InterPro" id="IPR023214">
    <property type="entry name" value="HAD_sf"/>
</dbReference>
<gene>
    <name evidence="6" type="ORF">ENO59_03440</name>
</gene>
<dbReference type="NCBIfam" id="TIGR01460">
    <property type="entry name" value="HAD-SF-IIA"/>
    <property type="match status" value="1"/>
</dbReference>
<comment type="caution">
    <text evidence="6">The sequence shown here is derived from an EMBL/GenBank/DDBJ whole genome shotgun (WGS) entry which is preliminary data.</text>
</comment>
<sequence length="257" mass="27562">MALLPALAEVRAVLFDLDGTLYQGNQPLPGAVEVVHALESAGVVVRFATNTTSKSRRQLAEKLQRLGFKAAPEQIFSPPALAGAFLRQQGASAYLLVPEAAKEDFAGVPENNTTPDFVVVGDLGAAWTFERLNHAFRLIQEGGAGLIGLGRTRYWQTDTGLQLDAGPFIAALEYATGREALIFGKPDRRFFSAICETLHLPPVQVAMVGDDILTDVGAAQAAGLKGVLVRTGKFRPSDLETPIRPDLILDSVAVLWL</sequence>
<dbReference type="GO" id="GO:0016791">
    <property type="term" value="F:phosphatase activity"/>
    <property type="evidence" value="ECO:0007669"/>
    <property type="project" value="InterPro"/>
</dbReference>
<dbReference type="PANTHER" id="PTHR19288:SF46">
    <property type="entry name" value="HALOACID DEHALOGENASE-LIKE HYDROLASE DOMAIN-CONTAINING PROTEIN 2"/>
    <property type="match status" value="1"/>
</dbReference>
<dbReference type="EMBL" id="DSGB01000004">
    <property type="protein sequence ID" value="HER95558.1"/>
    <property type="molecule type" value="Genomic_DNA"/>
</dbReference>
<evidence type="ECO:0000256" key="3">
    <source>
        <dbReference type="ARBA" id="ARBA00022723"/>
    </source>
</evidence>
<keyword evidence="3" id="KW-0479">Metal-binding</keyword>
<protein>
    <recommendedName>
        <fullName evidence="5">Haloacid dehalogenase-like hydrolase domain-containing protein 2</fullName>
    </recommendedName>
</protein>
<name>A0A7V2F649_RHOMR</name>
<dbReference type="PANTHER" id="PTHR19288">
    <property type="entry name" value="4-NITROPHENYLPHOSPHATASE-RELATED"/>
    <property type="match status" value="1"/>
</dbReference>
<comment type="cofactor">
    <cofactor evidence="1">
        <name>Mg(2+)</name>
        <dbReference type="ChEBI" id="CHEBI:18420"/>
    </cofactor>
</comment>
<dbReference type="NCBIfam" id="TIGR01458">
    <property type="entry name" value="HAD-SF-IIA-hyp3"/>
    <property type="match status" value="1"/>
</dbReference>
<proteinExistence type="inferred from homology"/>
<dbReference type="AlphaFoldDB" id="A0A7V2F649"/>
<dbReference type="Gene3D" id="3.40.50.1000">
    <property type="entry name" value="HAD superfamily/HAD-like"/>
    <property type="match status" value="2"/>
</dbReference>
<comment type="similarity">
    <text evidence="2">Belongs to the HAD-like hydrolase superfamily.</text>
</comment>
<dbReference type="InterPro" id="IPR036412">
    <property type="entry name" value="HAD-like_sf"/>
</dbReference>
<dbReference type="Pfam" id="PF13242">
    <property type="entry name" value="Hydrolase_like"/>
    <property type="match status" value="1"/>
</dbReference>
<evidence type="ECO:0000256" key="2">
    <source>
        <dbReference type="ARBA" id="ARBA00007958"/>
    </source>
</evidence>
<dbReference type="SUPFAM" id="SSF56784">
    <property type="entry name" value="HAD-like"/>
    <property type="match status" value="1"/>
</dbReference>
<accession>A0A7V2F649</accession>
<evidence type="ECO:0000256" key="4">
    <source>
        <dbReference type="ARBA" id="ARBA00022842"/>
    </source>
</evidence>
<organism evidence="6">
    <name type="scientific">Rhodothermus marinus</name>
    <name type="common">Rhodothermus obamensis</name>
    <dbReference type="NCBI Taxonomy" id="29549"/>
    <lineage>
        <taxon>Bacteria</taxon>
        <taxon>Pseudomonadati</taxon>
        <taxon>Rhodothermota</taxon>
        <taxon>Rhodothermia</taxon>
        <taxon>Rhodothermales</taxon>
        <taxon>Rhodothermaceae</taxon>
        <taxon>Rhodothermus</taxon>
    </lineage>
</organism>
<dbReference type="InterPro" id="IPR006357">
    <property type="entry name" value="HAD-SF_hydro_IIA"/>
</dbReference>